<sequence length="100" mass="11079">MPEVCGSRPGWRTQMGYKRTTQCEQKRMEVVNLEDKGVCRGVDKVTKVYFCYICQVQVQCQASLLHLPSSSSMPSSSLLHLPSSNSSLLHLPSSSSMPSL</sequence>
<dbReference type="EMBL" id="JAIZAY010001744">
    <property type="protein sequence ID" value="KAJ8017492.1"/>
    <property type="molecule type" value="Genomic_DNA"/>
</dbReference>
<evidence type="ECO:0000313" key="3">
    <source>
        <dbReference type="Proteomes" id="UP001152320"/>
    </source>
</evidence>
<keyword evidence="3" id="KW-1185">Reference proteome</keyword>
<dbReference type="Proteomes" id="UP001152320">
    <property type="component" value="Unassembled WGS sequence"/>
</dbReference>
<reference evidence="2" key="1">
    <citation type="submission" date="2021-10" db="EMBL/GenBank/DDBJ databases">
        <title>Tropical sea cucumber genome reveals ecological adaptation and Cuvierian tubules defense mechanism.</title>
        <authorList>
            <person name="Chen T."/>
        </authorList>
    </citation>
    <scope>NUCLEOTIDE SEQUENCE</scope>
    <source>
        <strain evidence="2">Nanhai2018</strain>
        <tissue evidence="2">Muscle</tissue>
    </source>
</reference>
<proteinExistence type="predicted"/>
<accession>A0A9Q1BAJ7</accession>
<evidence type="ECO:0000313" key="2">
    <source>
        <dbReference type="EMBL" id="KAJ8017492.1"/>
    </source>
</evidence>
<gene>
    <name evidence="2" type="ORF">HOLleu_45058</name>
</gene>
<name>A0A9Q1BAJ7_HOLLE</name>
<comment type="caution">
    <text evidence="2">The sequence shown here is derived from an EMBL/GenBank/DDBJ whole genome shotgun (WGS) entry which is preliminary data.</text>
</comment>
<dbReference type="AlphaFoldDB" id="A0A9Q1BAJ7"/>
<evidence type="ECO:0000256" key="1">
    <source>
        <dbReference type="SAM" id="MobiDB-lite"/>
    </source>
</evidence>
<organism evidence="2 3">
    <name type="scientific">Holothuria leucospilota</name>
    <name type="common">Black long sea cucumber</name>
    <name type="synonym">Mertensiothuria leucospilota</name>
    <dbReference type="NCBI Taxonomy" id="206669"/>
    <lineage>
        <taxon>Eukaryota</taxon>
        <taxon>Metazoa</taxon>
        <taxon>Echinodermata</taxon>
        <taxon>Eleutherozoa</taxon>
        <taxon>Echinozoa</taxon>
        <taxon>Holothuroidea</taxon>
        <taxon>Aspidochirotacea</taxon>
        <taxon>Aspidochirotida</taxon>
        <taxon>Holothuriidae</taxon>
        <taxon>Holothuria</taxon>
    </lineage>
</organism>
<feature type="region of interest" description="Disordered" evidence="1">
    <location>
        <begin position="69"/>
        <end position="100"/>
    </location>
</feature>
<protein>
    <submittedName>
        <fullName evidence="2">Uncharacterized protein</fullName>
    </submittedName>
</protein>